<protein>
    <submittedName>
        <fullName evidence="1">Uncharacterized protein</fullName>
    </submittedName>
</protein>
<name>A0A5B9E3G5_9GAMM</name>
<dbReference type="AlphaFoldDB" id="A0A5B9E3G5"/>
<evidence type="ECO:0000313" key="1">
    <source>
        <dbReference type="EMBL" id="QEE24797.1"/>
    </source>
</evidence>
<organism evidence="1 2">
    <name type="scientific">Rhodanobacter glycinis</name>
    <dbReference type="NCBI Taxonomy" id="582702"/>
    <lineage>
        <taxon>Bacteria</taxon>
        <taxon>Pseudomonadati</taxon>
        <taxon>Pseudomonadota</taxon>
        <taxon>Gammaproteobacteria</taxon>
        <taxon>Lysobacterales</taxon>
        <taxon>Rhodanobacteraceae</taxon>
        <taxon>Rhodanobacter</taxon>
    </lineage>
</organism>
<accession>A0A5B9E3G5</accession>
<dbReference type="Proteomes" id="UP000321807">
    <property type="component" value="Chromosome"/>
</dbReference>
<dbReference type="KEGG" id="rgl:CS053_10025"/>
<proteinExistence type="predicted"/>
<evidence type="ECO:0000313" key="2">
    <source>
        <dbReference type="Proteomes" id="UP000321807"/>
    </source>
</evidence>
<sequence length="178" mass="19568">MKAQLDAMHRSSDYSEFHTAGWLFSELLPLAYSGAFRPESDVRGTQLQRLGHGDAPFDILCATLTPWNGKSLLVLGWTGQPDGPSERYVRSFSALADDQKANVAIHAGFEEQENLMLRPSWWDGLPKASRITLEARRMAGTDMAPEKIHDDMGSAKLALSTALVEAAYRFDGPITGSN</sequence>
<dbReference type="EMBL" id="CP042807">
    <property type="protein sequence ID" value="QEE24797.1"/>
    <property type="molecule type" value="Genomic_DNA"/>
</dbReference>
<reference evidence="1 2" key="1">
    <citation type="submission" date="2019-08" db="EMBL/GenBank/DDBJ databases">
        <title>Complete genome sequence of Rhodanobacter glycinis strain T01E-68 isolated from tomato root.</title>
        <authorList>
            <person name="Weon H.-Y."/>
            <person name="Lee S.A."/>
        </authorList>
    </citation>
    <scope>NUCLEOTIDE SEQUENCE [LARGE SCALE GENOMIC DNA]</scope>
    <source>
        <strain evidence="1 2">T01E-68</strain>
    </source>
</reference>
<dbReference type="RefSeq" id="WP_147627317.1">
    <property type="nucleotide sequence ID" value="NZ_CP042807.1"/>
</dbReference>
<gene>
    <name evidence="1" type="ORF">CS053_10025</name>
</gene>